<gene>
    <name evidence="1" type="ORF">Amon02_000049500</name>
</gene>
<evidence type="ECO:0000313" key="1">
    <source>
        <dbReference type="EMBL" id="GME71199.1"/>
    </source>
</evidence>
<protein>
    <submittedName>
        <fullName evidence="1">Unnamed protein product</fullName>
    </submittedName>
</protein>
<dbReference type="Proteomes" id="UP001165064">
    <property type="component" value="Unassembled WGS sequence"/>
</dbReference>
<sequence length="496" mass="55156">MSGSLKEEGVSPQPTAQQTAIPSPGYSIPSSILKPFFRDDDIRFATHKIIGKRSSSDSSFGDQYFRAGTNFKILPTLSPFGRVQFHYERNILSFLFAIYGYWLPLSGLLHEIYLIFSRCFWMVILFLGVLPTDVSLVTIPSPSSPEVQQDEEEWDLKSVYEKYTNMNFIFDVLPYKLGNYALYKSVEGLPPTHKSTIFKAIGPIRAPINLSVIFQMNPLVIAPPPDIPEPYLTAEKKIVVPSEKETAKVLSERAEWAAAHRSHKANETLRVCVEAARVISWSVYSGLNIITLFEENGYSWNDLERLGSMVQSEVSNLNGGEMDPTVYVKIVHANTDKVVIVDNERLEEGVFGSEQLVTYDDLTRVEATPLTNPATPQGFDFFENGGASHGLVVVLVSKKDSPIGTGKALHTILKNKLNVEDDQQTVTSRGVLSFFKTPEVVIKFNSSDRSFVKSMSGFSVPGAFGDVAGEDDFDFAADIHATNFDFFSKCVRAYCG</sequence>
<keyword evidence="2" id="KW-1185">Reference proteome</keyword>
<comment type="caution">
    <text evidence="1">The sequence shown here is derived from an EMBL/GenBank/DDBJ whole genome shotgun (WGS) entry which is preliminary data.</text>
</comment>
<accession>A0ACB5SRZ4</accession>
<evidence type="ECO:0000313" key="2">
    <source>
        <dbReference type="Proteomes" id="UP001165064"/>
    </source>
</evidence>
<proteinExistence type="predicted"/>
<reference evidence="1" key="1">
    <citation type="submission" date="2023-04" db="EMBL/GenBank/DDBJ databases">
        <title>Ambrosiozyma monospora NBRC 10751.</title>
        <authorList>
            <person name="Ichikawa N."/>
            <person name="Sato H."/>
            <person name="Tonouchi N."/>
        </authorList>
    </citation>
    <scope>NUCLEOTIDE SEQUENCE</scope>
    <source>
        <strain evidence="1">NBRC 10751</strain>
    </source>
</reference>
<dbReference type="EMBL" id="BSXS01000167">
    <property type="protein sequence ID" value="GME71199.1"/>
    <property type="molecule type" value="Genomic_DNA"/>
</dbReference>
<organism evidence="1 2">
    <name type="scientific">Ambrosiozyma monospora</name>
    <name type="common">Yeast</name>
    <name type="synonym">Endomycopsis monosporus</name>
    <dbReference type="NCBI Taxonomy" id="43982"/>
    <lineage>
        <taxon>Eukaryota</taxon>
        <taxon>Fungi</taxon>
        <taxon>Dikarya</taxon>
        <taxon>Ascomycota</taxon>
        <taxon>Saccharomycotina</taxon>
        <taxon>Pichiomycetes</taxon>
        <taxon>Pichiales</taxon>
        <taxon>Pichiaceae</taxon>
        <taxon>Ambrosiozyma</taxon>
    </lineage>
</organism>
<name>A0ACB5SRZ4_AMBMO</name>